<evidence type="ECO:0000256" key="7">
    <source>
        <dbReference type="SAM" id="MobiDB-lite"/>
    </source>
</evidence>
<evidence type="ECO:0000256" key="6">
    <source>
        <dbReference type="ARBA" id="ARBA00022833"/>
    </source>
</evidence>
<keyword evidence="4" id="KW-0479">Metal-binding</keyword>
<dbReference type="Gene3D" id="3.30.70.360">
    <property type="match status" value="1"/>
</dbReference>
<keyword evidence="6" id="KW-0862">Zinc</keyword>
<dbReference type="OrthoDB" id="3064516at2759"/>
<feature type="region of interest" description="Disordered" evidence="7">
    <location>
        <begin position="18"/>
        <end position="49"/>
    </location>
</feature>
<evidence type="ECO:0000313" key="9">
    <source>
        <dbReference type="EMBL" id="CAG8898334.1"/>
    </source>
</evidence>
<dbReference type="PROSITE" id="PS00758">
    <property type="entry name" value="ARGE_DAPE_CPG2_1"/>
    <property type="match status" value="1"/>
</dbReference>
<keyword evidence="10" id="KW-1185">Reference proteome</keyword>
<dbReference type="InterPro" id="IPR002933">
    <property type="entry name" value="Peptidase_M20"/>
</dbReference>
<evidence type="ECO:0000256" key="2">
    <source>
        <dbReference type="ARBA" id="ARBA00006247"/>
    </source>
</evidence>
<dbReference type="GO" id="GO:0006508">
    <property type="term" value="P:proteolysis"/>
    <property type="evidence" value="ECO:0007669"/>
    <property type="project" value="UniProtKB-KW"/>
</dbReference>
<dbReference type="PANTHER" id="PTHR43808:SF8">
    <property type="entry name" value="PEPTIDASE M20 DIMERISATION DOMAIN-CONTAINING PROTEIN"/>
    <property type="match status" value="1"/>
</dbReference>
<comment type="caution">
    <text evidence="9">The sequence shown here is derived from an EMBL/GenBank/DDBJ whole genome shotgun (WGS) entry which is preliminary data.</text>
</comment>
<dbReference type="InterPro" id="IPR050072">
    <property type="entry name" value="Peptidase_M20A"/>
</dbReference>
<dbReference type="InterPro" id="IPR001261">
    <property type="entry name" value="ArgE/DapE_CS"/>
</dbReference>
<evidence type="ECO:0000256" key="3">
    <source>
        <dbReference type="ARBA" id="ARBA00022670"/>
    </source>
</evidence>
<evidence type="ECO:0000256" key="5">
    <source>
        <dbReference type="ARBA" id="ARBA00022801"/>
    </source>
</evidence>
<feature type="domain" description="Peptidase M20 dimerisation" evidence="8">
    <location>
        <begin position="243"/>
        <end position="353"/>
    </location>
</feature>
<keyword evidence="5" id="KW-0378">Hydrolase</keyword>
<dbReference type="GO" id="GO:0046872">
    <property type="term" value="F:metal ion binding"/>
    <property type="evidence" value="ECO:0007669"/>
    <property type="project" value="UniProtKB-KW"/>
</dbReference>
<organism evidence="9 10">
    <name type="scientific">Penicillium egyptiacum</name>
    <dbReference type="NCBI Taxonomy" id="1303716"/>
    <lineage>
        <taxon>Eukaryota</taxon>
        <taxon>Fungi</taxon>
        <taxon>Dikarya</taxon>
        <taxon>Ascomycota</taxon>
        <taxon>Pezizomycotina</taxon>
        <taxon>Eurotiomycetes</taxon>
        <taxon>Eurotiomycetidae</taxon>
        <taxon>Eurotiales</taxon>
        <taxon>Aspergillaceae</taxon>
        <taxon>Penicillium</taxon>
    </lineage>
</organism>
<dbReference type="Pfam" id="PF01546">
    <property type="entry name" value="Peptidase_M20"/>
    <property type="match status" value="1"/>
</dbReference>
<dbReference type="SUPFAM" id="SSF53187">
    <property type="entry name" value="Zn-dependent exopeptidases"/>
    <property type="match status" value="1"/>
</dbReference>
<dbReference type="PROSITE" id="PS00759">
    <property type="entry name" value="ARGE_DAPE_CPG2_2"/>
    <property type="match status" value="1"/>
</dbReference>
<dbReference type="GO" id="GO:0008233">
    <property type="term" value="F:peptidase activity"/>
    <property type="evidence" value="ECO:0007669"/>
    <property type="project" value="UniProtKB-KW"/>
</dbReference>
<dbReference type="PANTHER" id="PTHR43808">
    <property type="entry name" value="ACETYLORNITHINE DEACETYLASE"/>
    <property type="match status" value="1"/>
</dbReference>
<dbReference type="EMBL" id="CAJVRC010000863">
    <property type="protein sequence ID" value="CAG8898334.1"/>
    <property type="molecule type" value="Genomic_DNA"/>
</dbReference>
<dbReference type="InterPro" id="IPR036264">
    <property type="entry name" value="Bact_exopeptidase_dim_dom"/>
</dbReference>
<evidence type="ECO:0000256" key="1">
    <source>
        <dbReference type="ARBA" id="ARBA00001947"/>
    </source>
</evidence>
<name>A0A9W4KEH1_9EURO</name>
<protein>
    <recommendedName>
        <fullName evidence="8">Peptidase M20 dimerisation domain-containing protein</fullName>
    </recommendedName>
</protein>
<keyword evidence="3" id="KW-0645">Protease</keyword>
<dbReference type="InterPro" id="IPR011650">
    <property type="entry name" value="Peptidase_M20_dimer"/>
</dbReference>
<comment type="similarity">
    <text evidence="2">Belongs to the peptidase M20A family.</text>
</comment>
<evidence type="ECO:0000313" key="10">
    <source>
        <dbReference type="Proteomes" id="UP001154252"/>
    </source>
</evidence>
<dbReference type="Pfam" id="PF07687">
    <property type="entry name" value="M20_dimer"/>
    <property type="match status" value="1"/>
</dbReference>
<dbReference type="CDD" id="cd05652">
    <property type="entry name" value="M20_ArgE_DapE-like_fungal"/>
    <property type="match status" value="1"/>
</dbReference>
<dbReference type="AlphaFoldDB" id="A0A9W4KEH1"/>
<gene>
    <name evidence="9" type="ORF">PEGY_LOCUS5103</name>
</gene>
<evidence type="ECO:0000256" key="4">
    <source>
        <dbReference type="ARBA" id="ARBA00022723"/>
    </source>
</evidence>
<proteinExistence type="inferred from homology"/>
<sequence>MKFSSYLAAAAIMSGVQASPHPAPQQQLLGVPSSPSPSPSPFQPSYSQGDLDDIISNSPLLSFHRDLVEIESISGNEHDVGLFVAQFLEARNFTVVKQEVPPVKGQEDTKTRYNIYAVPKSYTEPPSILLTSHIDTVPPFIPYSMHQPIKPIPDESTTIFDPEDLIIAGRGSVDAKGSVAAQIFATLETLDSQPDAKLGLLFVVGEEIGGDGMKVFSDSTLNAKSAINTVIFGEPTEAALVAGHKGMLGFKVLAHGSAAHSGYPWLGKSAVSAILPAISRVDVLGDIPVEEGGLPASPKYGPTTLNIGVIRAGVATNVVPSEAWADVAVRLAAGTPAEAREIIQRAVDKAVRDVEAEVVLDFVSHGESYPPQDLDVDVDGFDVTTVNYGTDVPNLAVSPGVKRYLYGPGSIFVAHGDNEALSIRQIKEAVVGYKKMIEAALEREEKGEVAV</sequence>
<accession>A0A9W4KEH1</accession>
<feature type="compositionally biased region" description="Low complexity" evidence="7">
    <location>
        <begin position="24"/>
        <end position="33"/>
    </location>
</feature>
<evidence type="ECO:0000259" key="8">
    <source>
        <dbReference type="Pfam" id="PF07687"/>
    </source>
</evidence>
<comment type="cofactor">
    <cofactor evidence="1">
        <name>Zn(2+)</name>
        <dbReference type="ChEBI" id="CHEBI:29105"/>
    </cofactor>
</comment>
<reference evidence="9" key="1">
    <citation type="submission" date="2021-07" db="EMBL/GenBank/DDBJ databases">
        <authorList>
            <person name="Branca A.L. A."/>
        </authorList>
    </citation>
    <scope>NUCLEOTIDE SEQUENCE</scope>
</reference>
<dbReference type="SUPFAM" id="SSF55031">
    <property type="entry name" value="Bacterial exopeptidase dimerisation domain"/>
    <property type="match status" value="1"/>
</dbReference>
<dbReference type="Proteomes" id="UP001154252">
    <property type="component" value="Unassembled WGS sequence"/>
</dbReference>
<dbReference type="Gene3D" id="3.40.630.10">
    <property type="entry name" value="Zn peptidases"/>
    <property type="match status" value="1"/>
</dbReference>